<evidence type="ECO:0000313" key="3">
    <source>
        <dbReference type="Proteomes" id="UP000013085"/>
    </source>
</evidence>
<evidence type="ECO:0008006" key="4">
    <source>
        <dbReference type="Google" id="ProtNLM"/>
    </source>
</evidence>
<dbReference type="EMBL" id="AGYR01000042">
    <property type="protein sequence ID" value="ENZ11577.1"/>
    <property type="molecule type" value="Genomic_DNA"/>
</dbReference>
<dbReference type="PROSITE" id="PS51257">
    <property type="entry name" value="PROKAR_LIPOPROTEIN"/>
    <property type="match status" value="1"/>
</dbReference>
<dbReference type="HOGENOM" id="CLU_163179_0_0_9"/>
<feature type="chain" id="PRO_5038511355" description="Lipoprotein" evidence="1">
    <location>
        <begin position="22"/>
        <end position="124"/>
    </location>
</feature>
<dbReference type="AlphaFoldDB" id="A0A0E2H754"/>
<dbReference type="RefSeq" id="WP_002588476.1">
    <property type="nucleotide sequence ID" value="NZ_KB850981.1"/>
</dbReference>
<organism evidence="2 3">
    <name type="scientific">[Clostridium] clostridioforme 90A8</name>
    <dbReference type="NCBI Taxonomy" id="999408"/>
    <lineage>
        <taxon>Bacteria</taxon>
        <taxon>Bacillati</taxon>
        <taxon>Bacillota</taxon>
        <taxon>Clostridia</taxon>
        <taxon>Lachnospirales</taxon>
        <taxon>Lachnospiraceae</taxon>
        <taxon>Enterocloster</taxon>
    </lineage>
</organism>
<evidence type="ECO:0000313" key="2">
    <source>
        <dbReference type="EMBL" id="ENZ11577.1"/>
    </source>
</evidence>
<dbReference type="PATRIC" id="fig|999408.3.peg.4201"/>
<accession>A0A0E2H754</accession>
<sequence length="124" mass="13695">MKKIMTIFSAMLLIISLSACSPDFNGSRTGNDNQLIMEYTAFNTTDSQDLVVEAGDTIHVEIVIEDGHLSYKIQKNDDEPIAESESIFFSEEFDVEVKESGTYTVTVTGEKAKGSVKFVVENAE</sequence>
<feature type="signal peptide" evidence="1">
    <location>
        <begin position="1"/>
        <end position="21"/>
    </location>
</feature>
<proteinExistence type="predicted"/>
<gene>
    <name evidence="2" type="ORF">HMPREF1090_03932</name>
</gene>
<keyword evidence="1" id="KW-0732">Signal</keyword>
<protein>
    <recommendedName>
        <fullName evidence="4">Lipoprotein</fullName>
    </recommendedName>
</protein>
<reference evidence="2 3" key="1">
    <citation type="submission" date="2013-01" db="EMBL/GenBank/DDBJ databases">
        <title>The Genome Sequence of Clostridium clostridioforme 90A8.</title>
        <authorList>
            <consortium name="The Broad Institute Genome Sequencing Platform"/>
            <person name="Earl A."/>
            <person name="Ward D."/>
            <person name="Feldgarden M."/>
            <person name="Gevers D."/>
            <person name="Courvalin P."/>
            <person name="Lambert T."/>
            <person name="Walker B."/>
            <person name="Young S.K."/>
            <person name="Zeng Q."/>
            <person name="Gargeya S."/>
            <person name="Fitzgerald M."/>
            <person name="Haas B."/>
            <person name="Abouelleil A."/>
            <person name="Alvarado L."/>
            <person name="Arachchi H.M."/>
            <person name="Berlin A.M."/>
            <person name="Chapman S.B."/>
            <person name="Dewar J."/>
            <person name="Goldberg J."/>
            <person name="Griggs A."/>
            <person name="Gujja S."/>
            <person name="Hansen M."/>
            <person name="Howarth C."/>
            <person name="Imamovic A."/>
            <person name="Larimer J."/>
            <person name="McCowan C."/>
            <person name="Murphy C."/>
            <person name="Neiman D."/>
            <person name="Pearson M."/>
            <person name="Priest M."/>
            <person name="Roberts A."/>
            <person name="Saif S."/>
            <person name="Shea T."/>
            <person name="Sisk P."/>
            <person name="Sykes S."/>
            <person name="Wortman J."/>
            <person name="Nusbaum C."/>
            <person name="Birren B."/>
        </authorList>
    </citation>
    <scope>NUCLEOTIDE SEQUENCE [LARGE SCALE GENOMIC DNA]</scope>
    <source>
        <strain evidence="2 3">90A8</strain>
    </source>
</reference>
<dbReference type="Proteomes" id="UP000013085">
    <property type="component" value="Unassembled WGS sequence"/>
</dbReference>
<evidence type="ECO:0000256" key="1">
    <source>
        <dbReference type="SAM" id="SignalP"/>
    </source>
</evidence>
<comment type="caution">
    <text evidence="2">The sequence shown here is derived from an EMBL/GenBank/DDBJ whole genome shotgun (WGS) entry which is preliminary data.</text>
</comment>
<name>A0A0E2H754_9FIRM</name>